<feature type="region of interest" description="Disordered" evidence="5">
    <location>
        <begin position="398"/>
        <end position="432"/>
    </location>
</feature>
<feature type="compositionally biased region" description="Basic residues" evidence="5">
    <location>
        <begin position="539"/>
        <end position="548"/>
    </location>
</feature>
<evidence type="ECO:0000256" key="1">
    <source>
        <dbReference type="ARBA" id="ARBA00004123"/>
    </source>
</evidence>
<dbReference type="Proteomes" id="UP000800094">
    <property type="component" value="Unassembled WGS sequence"/>
</dbReference>
<dbReference type="PANTHER" id="PTHR15107:SF0">
    <property type="entry name" value="DNA ENDONUCLEASE ACTIVATOR CTP1 C-TERMINAL DOMAIN-CONTAINING PROTEIN"/>
    <property type="match status" value="1"/>
</dbReference>
<dbReference type="PANTHER" id="PTHR15107">
    <property type="entry name" value="RETINOBLASTOMA BINDING PROTEIN 8"/>
    <property type="match status" value="1"/>
</dbReference>
<feature type="compositionally biased region" description="Polar residues" evidence="5">
    <location>
        <begin position="267"/>
        <end position="293"/>
    </location>
</feature>
<dbReference type="RefSeq" id="XP_033685624.1">
    <property type="nucleotide sequence ID" value="XM_033831993.1"/>
</dbReference>
<feature type="compositionally biased region" description="Polar residues" evidence="5">
    <location>
        <begin position="400"/>
        <end position="417"/>
    </location>
</feature>
<proteinExistence type="predicted"/>
<evidence type="ECO:0000256" key="2">
    <source>
        <dbReference type="ARBA" id="ARBA00022763"/>
    </source>
</evidence>
<feature type="region of interest" description="Disordered" evidence="5">
    <location>
        <begin position="497"/>
        <end position="624"/>
    </location>
</feature>
<feature type="region of interest" description="Disordered" evidence="5">
    <location>
        <begin position="245"/>
        <end position="366"/>
    </location>
</feature>
<dbReference type="OrthoDB" id="5801062at2759"/>
<feature type="domain" description="DNA endonuclease activator Ctp1 C-terminal" evidence="6">
    <location>
        <begin position="648"/>
        <end position="757"/>
    </location>
</feature>
<evidence type="ECO:0000256" key="3">
    <source>
        <dbReference type="ARBA" id="ARBA00023242"/>
    </source>
</evidence>
<dbReference type="InterPro" id="IPR013882">
    <property type="entry name" value="Ctp1_C"/>
</dbReference>
<feature type="compositionally biased region" description="Low complexity" evidence="5">
    <location>
        <begin position="581"/>
        <end position="597"/>
    </location>
</feature>
<dbReference type="EMBL" id="ML987193">
    <property type="protein sequence ID" value="KAF2250620.1"/>
    <property type="molecule type" value="Genomic_DNA"/>
</dbReference>
<comment type="subcellular location">
    <subcellularLocation>
        <location evidence="1">Nucleus</location>
    </subcellularLocation>
</comment>
<evidence type="ECO:0000256" key="4">
    <source>
        <dbReference type="SAM" id="Coils"/>
    </source>
</evidence>
<keyword evidence="4" id="KW-0175">Coiled coil</keyword>
<feature type="coiled-coil region" evidence="4">
    <location>
        <begin position="112"/>
        <end position="146"/>
    </location>
</feature>
<evidence type="ECO:0000259" key="6">
    <source>
        <dbReference type="Pfam" id="PF08573"/>
    </source>
</evidence>
<feature type="coiled-coil region" evidence="4">
    <location>
        <begin position="28"/>
        <end position="83"/>
    </location>
</feature>
<dbReference type="InterPro" id="IPR033316">
    <property type="entry name" value="RBBP8-like"/>
</dbReference>
<reference evidence="7" key="1">
    <citation type="journal article" date="2020" name="Stud. Mycol.">
        <title>101 Dothideomycetes genomes: a test case for predicting lifestyles and emergence of pathogens.</title>
        <authorList>
            <person name="Haridas S."/>
            <person name="Albert R."/>
            <person name="Binder M."/>
            <person name="Bloem J."/>
            <person name="Labutti K."/>
            <person name="Salamov A."/>
            <person name="Andreopoulos B."/>
            <person name="Baker S."/>
            <person name="Barry K."/>
            <person name="Bills G."/>
            <person name="Bluhm B."/>
            <person name="Cannon C."/>
            <person name="Castanera R."/>
            <person name="Culley D."/>
            <person name="Daum C."/>
            <person name="Ezra D."/>
            <person name="Gonzalez J."/>
            <person name="Henrissat B."/>
            <person name="Kuo A."/>
            <person name="Liang C."/>
            <person name="Lipzen A."/>
            <person name="Lutzoni F."/>
            <person name="Magnuson J."/>
            <person name="Mondo S."/>
            <person name="Nolan M."/>
            <person name="Ohm R."/>
            <person name="Pangilinan J."/>
            <person name="Park H.-J."/>
            <person name="Ramirez L."/>
            <person name="Alfaro M."/>
            <person name="Sun H."/>
            <person name="Tritt A."/>
            <person name="Yoshinaga Y."/>
            <person name="Zwiers L.-H."/>
            <person name="Turgeon B."/>
            <person name="Goodwin S."/>
            <person name="Spatafora J."/>
            <person name="Crous P."/>
            <person name="Grigoriev I."/>
        </authorList>
    </citation>
    <scope>NUCLEOTIDE SEQUENCE</scope>
    <source>
        <strain evidence="7">CBS 122368</strain>
    </source>
</reference>
<keyword evidence="2" id="KW-0227">DNA damage</keyword>
<organism evidence="7 8">
    <name type="scientific">Trematosphaeria pertusa</name>
    <dbReference type="NCBI Taxonomy" id="390896"/>
    <lineage>
        <taxon>Eukaryota</taxon>
        <taxon>Fungi</taxon>
        <taxon>Dikarya</taxon>
        <taxon>Ascomycota</taxon>
        <taxon>Pezizomycotina</taxon>
        <taxon>Dothideomycetes</taxon>
        <taxon>Pleosporomycetidae</taxon>
        <taxon>Pleosporales</taxon>
        <taxon>Massarineae</taxon>
        <taxon>Trematosphaeriaceae</taxon>
        <taxon>Trematosphaeria</taxon>
    </lineage>
</organism>
<keyword evidence="8" id="KW-1185">Reference proteome</keyword>
<feature type="region of interest" description="Disordered" evidence="5">
    <location>
        <begin position="724"/>
        <end position="764"/>
    </location>
</feature>
<dbReference type="GO" id="GO:0003684">
    <property type="term" value="F:damaged DNA binding"/>
    <property type="evidence" value="ECO:0007669"/>
    <property type="project" value="TreeGrafter"/>
</dbReference>
<evidence type="ECO:0000313" key="8">
    <source>
        <dbReference type="Proteomes" id="UP000800094"/>
    </source>
</evidence>
<accession>A0A6A6IM44</accession>
<dbReference type="GeneID" id="54585323"/>
<gene>
    <name evidence="7" type="ORF">BU26DRAFT_549351</name>
</gene>
<name>A0A6A6IM44_9PLEO</name>
<protein>
    <submittedName>
        <fullName evidence="7">SAE2-domain-containing protein</fullName>
    </submittedName>
</protein>
<evidence type="ECO:0000313" key="7">
    <source>
        <dbReference type="EMBL" id="KAF2250620.1"/>
    </source>
</evidence>
<dbReference type="GO" id="GO:0010792">
    <property type="term" value="P:DNA double-strand break processing involved in repair via single-strand annealing"/>
    <property type="evidence" value="ECO:0007669"/>
    <property type="project" value="TreeGrafter"/>
</dbReference>
<feature type="compositionally biased region" description="Basic and acidic residues" evidence="5">
    <location>
        <begin position="299"/>
        <end position="312"/>
    </location>
</feature>
<dbReference type="Pfam" id="PF08573">
    <property type="entry name" value="SAE2"/>
    <property type="match status" value="1"/>
</dbReference>
<evidence type="ECO:0000256" key="5">
    <source>
        <dbReference type="SAM" id="MobiDB-lite"/>
    </source>
</evidence>
<dbReference type="GO" id="GO:0005634">
    <property type="term" value="C:nucleus"/>
    <property type="evidence" value="ECO:0007669"/>
    <property type="project" value="UniProtKB-SubCell"/>
</dbReference>
<sequence>MSDFSAWLEKNKALWARVYDEVIAPDLEQEWKRRNEEHEKELKQKNEHQQILYAHVNNEVIKNARLVEENARLKKLLQKQSNEPATSAEQLEASTTDATILASDYHHIADKYNDLNKRYQDATQKMKYLERKNAAVMQKNKEMKESVRAWQEYCDRHMGKNRSKTEGKAKDEHSKQLAAIEAYDARLNLPSTPSSSAVVTPGSLAGQERSSPVQYLPLAHIRAEPVEPVDGRVLENVVVTGQQEPNQAAEHAGSRSPSHRQVDAPTGTESGTGHGNSTFLGQRSSDNLGSSQTTEDEAAEHNDAEIRRTAHADDDEMPEVVSARSLKRKRKPSRSLNVHQDRVPSDGTPARPIRVKEEQFSSPPPETAMYQLQRKETMDLDELGAHVIRTPRKRLRTHSIHSNSTGTLRNQRSNSAPFSGHQIKNEPADDDVQVADPQILTLRRADTTLSEPGDSIAIPRDVLQPLDPNVVANANEDTPNKRIQKKEARRAAAYEILGESGETPPLMDENDTRLPPSIARAQHNRRLKINKDDRILAKSAHRTPKAAPRRSNAGQVPTPPPSTDRPSNAPSALRVYGKAQAAESRPSPRAAPSDTRPIWTMGPSSEPPRKAPAPPPKKNVPLRPKPISELQLKDFKPNPKYNQGYTYAFSETVRKRGDRMCLPGCTNPSCCGSTFRSLAAAAAPLSRSQEEELLQDYLGDAYDSFGLTQMSQKEREELVLQARTRKMSKDHGKHRQAYEGRKTPPGFWRVGFPNTQEQEEDREMAAKMEREMVRDRWLEAMRRNGKWIFRDE</sequence>
<dbReference type="AlphaFoldDB" id="A0A6A6IM44"/>
<keyword evidence="3" id="KW-0539">Nucleus</keyword>
<feature type="compositionally biased region" description="Basic residues" evidence="5">
    <location>
        <begin position="724"/>
        <end position="735"/>
    </location>
</feature>